<dbReference type="Gene3D" id="3.10.580.10">
    <property type="entry name" value="CBS-domain"/>
    <property type="match status" value="1"/>
</dbReference>
<name>A0A0C1UGG9_9CLOT</name>
<dbReference type="SMART" id="SM00116">
    <property type="entry name" value="CBS"/>
    <property type="match status" value="2"/>
</dbReference>
<evidence type="ECO:0000313" key="4">
    <source>
        <dbReference type="EMBL" id="KIE46470.1"/>
    </source>
</evidence>
<sequence>MKINDIMTKEVVKINSNESINKAAKMMKEHDIGAVPVYDNDKVIGIITDRDIVVRAIADEKNSQSTTIREVMTSNPVCLNSDEAVTEAARVMSERQIRRIIVKDNEEVKGIVSLGDLAVEKIPKEEIGETLKEISIPCSPSL</sequence>
<evidence type="ECO:0000259" key="3">
    <source>
        <dbReference type="PROSITE" id="PS51371"/>
    </source>
</evidence>
<keyword evidence="5" id="KW-1185">Reference proteome</keyword>
<dbReference type="InterPro" id="IPR000644">
    <property type="entry name" value="CBS_dom"/>
</dbReference>
<dbReference type="PROSITE" id="PS51371">
    <property type="entry name" value="CBS"/>
    <property type="match status" value="2"/>
</dbReference>
<gene>
    <name evidence="4" type="ORF">U732_2021</name>
</gene>
<reference evidence="4 5" key="1">
    <citation type="journal article" date="2015" name="Infect. Genet. Evol.">
        <title>Genomic sequences of six botulinum neurotoxin-producing strains representing three clostridial species illustrate the mobility and diversity of botulinum neurotoxin genes.</title>
        <authorList>
            <person name="Smith T.J."/>
            <person name="Hill K.K."/>
            <person name="Xie G."/>
            <person name="Foley B.T."/>
            <person name="Williamson C.H."/>
            <person name="Foster J.T."/>
            <person name="Johnson S.L."/>
            <person name="Chertkov O."/>
            <person name="Teshima H."/>
            <person name="Gibbons H.S."/>
            <person name="Johnsky L.A."/>
            <person name="Karavis M.A."/>
            <person name="Smith L.A."/>
        </authorList>
    </citation>
    <scope>NUCLEOTIDE SEQUENCE [LARGE SCALE GENOMIC DNA]</scope>
    <source>
        <strain evidence="4 5">CDC 2741</strain>
    </source>
</reference>
<dbReference type="SUPFAM" id="SSF54631">
    <property type="entry name" value="CBS-domain pair"/>
    <property type="match status" value="1"/>
</dbReference>
<dbReference type="Proteomes" id="UP000031366">
    <property type="component" value="Unassembled WGS sequence"/>
</dbReference>
<dbReference type="InterPro" id="IPR046342">
    <property type="entry name" value="CBS_dom_sf"/>
</dbReference>
<dbReference type="InterPro" id="IPR051257">
    <property type="entry name" value="Diverse_CBS-Domain"/>
</dbReference>
<dbReference type="OrthoDB" id="9802114at2"/>
<evidence type="ECO:0000313" key="5">
    <source>
        <dbReference type="Proteomes" id="UP000031366"/>
    </source>
</evidence>
<dbReference type="STRING" id="29341.RSJ17_15420"/>
<dbReference type="Pfam" id="PF00571">
    <property type="entry name" value="CBS"/>
    <property type="match status" value="2"/>
</dbReference>
<comment type="caution">
    <text evidence="4">The sequence shown here is derived from an EMBL/GenBank/DDBJ whole genome shotgun (WGS) entry which is preliminary data.</text>
</comment>
<organism evidence="4 5">
    <name type="scientific">Clostridium argentinense CDC 2741</name>
    <dbReference type="NCBI Taxonomy" id="1418104"/>
    <lineage>
        <taxon>Bacteria</taxon>
        <taxon>Bacillati</taxon>
        <taxon>Bacillota</taxon>
        <taxon>Clostridia</taxon>
        <taxon>Eubacteriales</taxon>
        <taxon>Clostridiaceae</taxon>
        <taxon>Clostridium</taxon>
    </lineage>
</organism>
<dbReference type="PANTHER" id="PTHR43080">
    <property type="entry name" value="CBS DOMAIN-CONTAINING PROTEIN CBSX3, MITOCHONDRIAL"/>
    <property type="match status" value="1"/>
</dbReference>
<accession>A0A0C1UGG9</accession>
<dbReference type="CDD" id="cd04622">
    <property type="entry name" value="CBS_pair_HRP1_like"/>
    <property type="match status" value="1"/>
</dbReference>
<evidence type="ECO:0000256" key="1">
    <source>
        <dbReference type="ARBA" id="ARBA00023122"/>
    </source>
</evidence>
<dbReference type="RefSeq" id="WP_039634009.1">
    <property type="nucleotide sequence ID" value="NZ_AYSO01000017.1"/>
</dbReference>
<dbReference type="PANTHER" id="PTHR43080:SF2">
    <property type="entry name" value="CBS DOMAIN-CONTAINING PROTEIN"/>
    <property type="match status" value="1"/>
</dbReference>
<feature type="domain" description="CBS" evidence="3">
    <location>
        <begin position="72"/>
        <end position="130"/>
    </location>
</feature>
<dbReference type="EMBL" id="AYSO01000017">
    <property type="protein sequence ID" value="KIE46470.1"/>
    <property type="molecule type" value="Genomic_DNA"/>
</dbReference>
<proteinExistence type="predicted"/>
<keyword evidence="1 2" id="KW-0129">CBS domain</keyword>
<protein>
    <submittedName>
        <fullName evidence="4">CBS domain protein</fullName>
    </submittedName>
</protein>
<feature type="domain" description="CBS" evidence="3">
    <location>
        <begin position="7"/>
        <end position="63"/>
    </location>
</feature>
<dbReference type="AlphaFoldDB" id="A0A0C1UGG9"/>
<evidence type="ECO:0000256" key="2">
    <source>
        <dbReference type="PROSITE-ProRule" id="PRU00703"/>
    </source>
</evidence>